<evidence type="ECO:0000313" key="5">
    <source>
        <dbReference type="Proteomes" id="UP000326759"/>
    </source>
</evidence>
<dbReference type="PROSITE" id="PS01209">
    <property type="entry name" value="LDLRA_1"/>
    <property type="match status" value="1"/>
</dbReference>
<dbReference type="OrthoDB" id="9988974at2759"/>
<reference evidence="4 5" key="1">
    <citation type="journal article" date="2019" name="PLoS Biol.">
        <title>Sex chromosomes control vertical transmission of feminizing Wolbachia symbionts in an isopod.</title>
        <authorList>
            <person name="Becking T."/>
            <person name="Chebbi M.A."/>
            <person name="Giraud I."/>
            <person name="Moumen B."/>
            <person name="Laverre T."/>
            <person name="Caubet Y."/>
            <person name="Peccoud J."/>
            <person name="Gilbert C."/>
            <person name="Cordaux R."/>
        </authorList>
    </citation>
    <scope>NUCLEOTIDE SEQUENCE [LARGE SCALE GENOMIC DNA]</scope>
    <source>
        <strain evidence="4">ANa2</strain>
        <tissue evidence="4">Whole body excluding digestive tract and cuticle</tissue>
    </source>
</reference>
<dbReference type="Pfam" id="PF00057">
    <property type="entry name" value="Ldl_recept_a"/>
    <property type="match status" value="1"/>
</dbReference>
<dbReference type="EMBL" id="SEYY01005559">
    <property type="protein sequence ID" value="KAB7503254.1"/>
    <property type="molecule type" value="Genomic_DNA"/>
</dbReference>
<evidence type="ECO:0000256" key="3">
    <source>
        <dbReference type="PROSITE-ProRule" id="PRU00124"/>
    </source>
</evidence>
<dbReference type="PROSITE" id="PS50068">
    <property type="entry name" value="LDLRA_2"/>
    <property type="match status" value="1"/>
</dbReference>
<proteinExistence type="predicted"/>
<keyword evidence="5" id="KW-1185">Reference proteome</keyword>
<dbReference type="CDD" id="cd00112">
    <property type="entry name" value="LDLa"/>
    <property type="match status" value="1"/>
</dbReference>
<dbReference type="SUPFAM" id="SSF57424">
    <property type="entry name" value="LDL receptor-like module"/>
    <property type="match status" value="1"/>
</dbReference>
<dbReference type="AlphaFoldDB" id="A0A5N5T9E1"/>
<evidence type="ECO:0000256" key="1">
    <source>
        <dbReference type="ARBA" id="ARBA00023157"/>
    </source>
</evidence>
<feature type="disulfide bond" evidence="3">
    <location>
        <begin position="51"/>
        <end position="69"/>
    </location>
</feature>
<accession>A0A5N5T9E1</accession>
<dbReference type="Gene3D" id="4.10.400.10">
    <property type="entry name" value="Low-density Lipoprotein Receptor"/>
    <property type="match status" value="1"/>
</dbReference>
<organism evidence="4 5">
    <name type="scientific">Armadillidium nasatum</name>
    <dbReference type="NCBI Taxonomy" id="96803"/>
    <lineage>
        <taxon>Eukaryota</taxon>
        <taxon>Metazoa</taxon>
        <taxon>Ecdysozoa</taxon>
        <taxon>Arthropoda</taxon>
        <taxon>Crustacea</taxon>
        <taxon>Multicrustacea</taxon>
        <taxon>Malacostraca</taxon>
        <taxon>Eumalacostraca</taxon>
        <taxon>Peracarida</taxon>
        <taxon>Isopoda</taxon>
        <taxon>Oniscidea</taxon>
        <taxon>Crinocheta</taxon>
        <taxon>Armadillidiidae</taxon>
        <taxon>Armadillidium</taxon>
    </lineage>
</organism>
<dbReference type="FunFam" id="4.10.400.10:FF:000065">
    <property type="entry name" value="Transmembrane protease serine 7"/>
    <property type="match status" value="1"/>
</dbReference>
<dbReference type="SMART" id="SM00192">
    <property type="entry name" value="LDLa"/>
    <property type="match status" value="1"/>
</dbReference>
<comment type="caution">
    <text evidence="3">Lacks conserved residue(s) required for the propagation of feature annotation.</text>
</comment>
<evidence type="ECO:0000313" key="4">
    <source>
        <dbReference type="EMBL" id="KAB7503254.1"/>
    </source>
</evidence>
<dbReference type="InterPro" id="IPR002172">
    <property type="entry name" value="LDrepeatLR_classA_rpt"/>
</dbReference>
<evidence type="ECO:0000256" key="2">
    <source>
        <dbReference type="ARBA" id="ARBA00023180"/>
    </source>
</evidence>
<sequence>MRFQYDCTFDKYRFPFEGNLFVLLFRFSLLQKKLKKARGTSAKEKEGSFLCDQIACINQSQRCDGVFHCQDKTDELNCVFLK</sequence>
<feature type="disulfide bond" evidence="3">
    <location>
        <begin position="63"/>
        <end position="78"/>
    </location>
</feature>
<keyword evidence="1 3" id="KW-1015">Disulfide bond</keyword>
<protein>
    <submittedName>
        <fullName evidence="4">Uncharacterized protein</fullName>
    </submittedName>
</protein>
<keyword evidence="2" id="KW-0325">Glycoprotein</keyword>
<dbReference type="InterPro" id="IPR036055">
    <property type="entry name" value="LDL_receptor-like_sf"/>
</dbReference>
<dbReference type="InterPro" id="IPR023415">
    <property type="entry name" value="LDLR_class-A_CS"/>
</dbReference>
<comment type="caution">
    <text evidence="4">The sequence shown here is derived from an EMBL/GenBank/DDBJ whole genome shotgun (WGS) entry which is preliminary data.</text>
</comment>
<dbReference type="Proteomes" id="UP000326759">
    <property type="component" value="Unassembled WGS sequence"/>
</dbReference>
<gene>
    <name evidence="4" type="ORF">Anas_12466</name>
</gene>
<name>A0A5N5T9E1_9CRUS</name>